<feature type="domain" description="Flagellar Assembly Protein A N-terminal region" evidence="1">
    <location>
        <begin position="84"/>
        <end position="262"/>
    </location>
</feature>
<dbReference type="Gene3D" id="2.160.20.70">
    <property type="match status" value="1"/>
</dbReference>
<dbReference type="AlphaFoldDB" id="A0A3S0IB51"/>
<reference evidence="2 3" key="1">
    <citation type="submission" date="2018-12" db="EMBL/GenBank/DDBJ databases">
        <authorList>
            <person name="Yu L."/>
        </authorList>
    </citation>
    <scope>NUCLEOTIDE SEQUENCE [LARGE SCALE GENOMIC DNA]</scope>
    <source>
        <strain evidence="2 3">HAW-EB5</strain>
    </source>
</reference>
<sequence>MLDPELVELSADNVFVELRIIPNTHGPVTEEAILALLSLPEFEQLLPLENIIQKAVIEINQLCGQDDGQFELFFKIAERRNGTIELEVSEDKMESEMQLTAAWGGEEVSIQDILKALKANNVCMGLSKVKIQTLLKQLSQLEPGKTCRSVIATGKPAVNGDNALIERKVPLARERLLQPQENEDGTVDMRNLGAVIMVKPGDLLIEKIPATLGVEGYNIHGEILAPLSGKDTPLSPGEGTELSESNPNLLLATVAGQPVETKSGMQVDDVLNIKDVDVGYGNVEFKGSILITGDVHEGMEVKSSGDITVIGFVDSASLYADGDVIVSKGIIGRQLKERELSTKIKAKGQICAQFIQYSDLDAEGEILVTKQLLHSHTRTKQRLTVSDANNRRGDLVGGVVEAAKGLKAVVIGATAGTKTEVFCAMKQTELKKELKELDQAVKAMVVAKLDIEARLKKLPPKSEWQDDEMMVEQVKMMLEEKSRITEERAKEEVEYELIKQEVETYYHDNRIEAHKHIFANVELHIGQAFNRTQREHGTCIVFNENQEIKFDYSNRS</sequence>
<dbReference type="RefSeq" id="WP_126506186.1">
    <property type="nucleotide sequence ID" value="NZ_RXNV01000005.1"/>
</dbReference>
<dbReference type="InterPro" id="IPR016098">
    <property type="entry name" value="CAP/MinC_C"/>
</dbReference>
<dbReference type="InterPro" id="IPR005646">
    <property type="entry name" value="FapA"/>
</dbReference>
<organism evidence="2 3">
    <name type="scientific">Shewanella atlantica</name>
    <dbReference type="NCBI Taxonomy" id="271099"/>
    <lineage>
        <taxon>Bacteria</taxon>
        <taxon>Pseudomonadati</taxon>
        <taxon>Pseudomonadota</taxon>
        <taxon>Gammaproteobacteria</taxon>
        <taxon>Alteromonadales</taxon>
        <taxon>Shewanellaceae</taxon>
        <taxon>Shewanella</taxon>
    </lineage>
</organism>
<evidence type="ECO:0000259" key="1">
    <source>
        <dbReference type="Pfam" id="PF20250"/>
    </source>
</evidence>
<name>A0A3S0IB51_9GAMM</name>
<accession>A0A3S0IB51</accession>
<dbReference type="OrthoDB" id="5807941at2"/>
<dbReference type="InterPro" id="IPR046866">
    <property type="entry name" value="FapA_N"/>
</dbReference>
<keyword evidence="3" id="KW-1185">Reference proteome</keyword>
<evidence type="ECO:0000313" key="3">
    <source>
        <dbReference type="Proteomes" id="UP000282060"/>
    </source>
</evidence>
<dbReference type="PANTHER" id="PTHR38032">
    <property type="entry name" value="POLYMERASE-RELATED"/>
    <property type="match status" value="1"/>
</dbReference>
<dbReference type="InterPro" id="IPR036145">
    <property type="entry name" value="MinC_C_sf"/>
</dbReference>
<comment type="caution">
    <text evidence="2">The sequence shown here is derived from an EMBL/GenBank/DDBJ whole genome shotgun (WGS) entry which is preliminary data.</text>
</comment>
<dbReference type="InterPro" id="IPR046865">
    <property type="entry name" value="FapA_b_solenoid"/>
</dbReference>
<dbReference type="Proteomes" id="UP000282060">
    <property type="component" value="Unassembled WGS sequence"/>
</dbReference>
<dbReference type="PANTHER" id="PTHR38032:SF1">
    <property type="entry name" value="RNA-BINDING PROTEIN KHPB N-TERMINAL DOMAIN-CONTAINING PROTEIN"/>
    <property type="match status" value="1"/>
</dbReference>
<dbReference type="GO" id="GO:0000902">
    <property type="term" value="P:cell morphogenesis"/>
    <property type="evidence" value="ECO:0007669"/>
    <property type="project" value="InterPro"/>
</dbReference>
<dbReference type="Pfam" id="PF20250">
    <property type="entry name" value="FapA_N"/>
    <property type="match status" value="1"/>
</dbReference>
<proteinExistence type="predicted"/>
<dbReference type="SUPFAM" id="SSF63848">
    <property type="entry name" value="Cell-division inhibitor MinC, C-terminal domain"/>
    <property type="match status" value="1"/>
</dbReference>
<dbReference type="EMBL" id="RXNV01000005">
    <property type="protein sequence ID" value="RTR31635.1"/>
    <property type="molecule type" value="Genomic_DNA"/>
</dbReference>
<evidence type="ECO:0000313" key="2">
    <source>
        <dbReference type="EMBL" id="RTR31635.1"/>
    </source>
</evidence>
<dbReference type="Pfam" id="PF03961">
    <property type="entry name" value="FapA"/>
    <property type="match status" value="1"/>
</dbReference>
<gene>
    <name evidence="2" type="ORF">EKG39_13040</name>
</gene>
<protein>
    <submittedName>
        <fullName evidence="2">DUF342 domain-containing protein</fullName>
    </submittedName>
</protein>